<dbReference type="AlphaFoldDB" id="A0A8J3NWV8"/>
<gene>
    <name evidence="2" type="ORF">Cci01nite_07010</name>
</gene>
<name>A0A8J3NWV8_9ACTN</name>
<reference evidence="2 3" key="1">
    <citation type="submission" date="2021-01" db="EMBL/GenBank/DDBJ databases">
        <title>Whole genome shotgun sequence of Catellatospora citrea NBRC 14495.</title>
        <authorList>
            <person name="Komaki H."/>
            <person name="Tamura T."/>
        </authorList>
    </citation>
    <scope>NUCLEOTIDE SEQUENCE [LARGE SCALE GENOMIC DNA]</scope>
    <source>
        <strain evidence="2 3">NBRC 14495</strain>
    </source>
</reference>
<organism evidence="2 3">
    <name type="scientific">Catellatospora citrea</name>
    <dbReference type="NCBI Taxonomy" id="53366"/>
    <lineage>
        <taxon>Bacteria</taxon>
        <taxon>Bacillati</taxon>
        <taxon>Actinomycetota</taxon>
        <taxon>Actinomycetes</taxon>
        <taxon>Micromonosporales</taxon>
        <taxon>Micromonosporaceae</taxon>
        <taxon>Catellatospora</taxon>
    </lineage>
</organism>
<evidence type="ECO:0008006" key="4">
    <source>
        <dbReference type="Google" id="ProtNLM"/>
    </source>
</evidence>
<comment type="caution">
    <text evidence="2">The sequence shown here is derived from an EMBL/GenBank/DDBJ whole genome shotgun (WGS) entry which is preliminary data.</text>
</comment>
<evidence type="ECO:0000313" key="2">
    <source>
        <dbReference type="EMBL" id="GIF95607.1"/>
    </source>
</evidence>
<dbReference type="EMBL" id="BONH01000001">
    <property type="protein sequence ID" value="GIF95607.1"/>
    <property type="molecule type" value="Genomic_DNA"/>
</dbReference>
<protein>
    <recommendedName>
        <fullName evidence="4">Protein phosphatase 2C-like protein</fullName>
    </recommendedName>
</protein>
<accession>A0A8J3NWV8</accession>
<evidence type="ECO:0000256" key="1">
    <source>
        <dbReference type="SAM" id="MobiDB-lite"/>
    </source>
</evidence>
<sequence>MCAPHSHAPHDAPAPPRGNTRCDRISRSWEGGSAAATSRPGTERNMRVSIASEPATPGAVNLDWAGAFPRLAVVLDGLTESPQTGCVHGTAWYVARLGARLLRRLDGPTPLADGLALAIEEVAAEHPRCDLRHPGSPGSTVSIVRQTPQGAEYLVLADSPVVLDAADGPVAVVDDSWKALATPHLAAAADRGTRDDLARFITDQQSQRNTPGGYWIARTEPEAAAHALTGTVPDVHGAVLASDGAALLVTDYARLDWRGYLDLAYREGPAGIITSTRAAEHTDPDRTRWPRQKVSDDATAAVCLFDTTRQKGAQP</sequence>
<keyword evidence="3" id="KW-1185">Reference proteome</keyword>
<evidence type="ECO:0000313" key="3">
    <source>
        <dbReference type="Proteomes" id="UP000659904"/>
    </source>
</evidence>
<feature type="region of interest" description="Disordered" evidence="1">
    <location>
        <begin position="1"/>
        <end position="46"/>
    </location>
</feature>
<proteinExistence type="predicted"/>
<dbReference type="Proteomes" id="UP000659904">
    <property type="component" value="Unassembled WGS sequence"/>
</dbReference>